<evidence type="ECO:0000313" key="4">
    <source>
        <dbReference type="EMBL" id="ANH56579.1"/>
    </source>
</evidence>
<dbReference type="InterPro" id="IPR006598">
    <property type="entry name" value="CAP10"/>
</dbReference>
<proteinExistence type="predicted"/>
<keyword evidence="2" id="KW-0472">Membrane</keyword>
<dbReference type="SMART" id="SM00672">
    <property type="entry name" value="CAP10"/>
    <property type="match status" value="1"/>
</dbReference>
<evidence type="ECO:0000259" key="3">
    <source>
        <dbReference type="SMART" id="SM00672"/>
    </source>
</evidence>
<dbReference type="EMBL" id="KU202669">
    <property type="protein sequence ID" value="ANH56579.1"/>
    <property type="molecule type" value="Genomic_DNA"/>
</dbReference>
<feature type="compositionally biased region" description="Low complexity" evidence="1">
    <location>
        <begin position="68"/>
        <end position="112"/>
    </location>
</feature>
<dbReference type="AlphaFoldDB" id="A0A173GNF5"/>
<dbReference type="InterPro" id="IPR051091">
    <property type="entry name" value="O-Glucosyltr/Glycosyltrsf_90"/>
</dbReference>
<dbReference type="PANTHER" id="PTHR12203:SF22">
    <property type="entry name" value="CAPSULE ASSOCIATED PROTEIN"/>
    <property type="match status" value="1"/>
</dbReference>
<dbReference type="PANTHER" id="PTHR12203">
    <property type="entry name" value="KDEL LYS-ASP-GLU-LEU CONTAINING - RELATED"/>
    <property type="match status" value="1"/>
</dbReference>
<evidence type="ECO:0000256" key="1">
    <source>
        <dbReference type="SAM" id="MobiDB-lite"/>
    </source>
</evidence>
<accession>A0A173GNF5</accession>
<dbReference type="Pfam" id="PF05686">
    <property type="entry name" value="Glyco_transf_90"/>
    <property type="match status" value="1"/>
</dbReference>
<feature type="compositionally biased region" description="Polar residues" evidence="1">
    <location>
        <begin position="118"/>
        <end position="130"/>
    </location>
</feature>
<sequence>MVKVLGGGPFPRRPSGFLRYAFMALLFMAALWMFRPRPDSRALGDLGLDRPTPGHNQDSSVKTDPLGTSEKSSPIPSTPSTQPSTDIADGPGSSKSPADSSSKPSSGKQPAQAGRPTTGKTDSLTGSPSKSKAHHPIEKLIYDAQHDFASKTEGQTKTVEEAAQAYRKRRGRHPPPHFDKWFEFAQSHNAMIVESFFDQIYHDLEPFWGVNPAPMRREASQFEMTINVRGGVAQAGSDWMWTQIWLNMTKTIEHLLPDMDIPLNAMDEPRLVVPWEEINRYVNNASKTVKLAKPRTMKNEFRRWPAPKTDILAGDIAAKVWENDTFYWNIVRRGCSPDSPARTASLQTLSGQTPKISNTYAEPHLYEGYVSNYTKSVEICHQPDLQSLEGILIHPLSTSTTKTFFPLFGGSKLTVNNEILLPAPMYWNEEERFGGGDDHGIEWSEKKNRVVWRGVATGGRNTPDNWRGFQRHRFVSMNNGTKVGLVEDGEAKAENFALPDASYGVHALKDSSLGAWIDDFADVGFIDLTCDPPQEGRCNYTDFYFDILEGLKMAEQYDNKFLPDIDGNSFSGRYLGFLRSTSLPIKATIFREWHDSRLVPWKHFVPMDSRFGDYYGIMEFLSGYEGHGGHDKTAERIAMEGKEWAEKVLRKEDMSIYALRLLLEYARIMDDDRDKMGWVDDVLENPSLEKAWSKWW</sequence>
<organism evidence="4">
    <name type="scientific">Hypocrella siamensis</name>
    <dbReference type="NCBI Taxonomy" id="696354"/>
    <lineage>
        <taxon>Eukaryota</taxon>
        <taxon>Fungi</taxon>
        <taxon>Dikarya</taxon>
        <taxon>Ascomycota</taxon>
        <taxon>Pezizomycotina</taxon>
        <taxon>Sordariomycetes</taxon>
        <taxon>Hypocreomycetidae</taxon>
        <taxon>Hypocreales</taxon>
        <taxon>Clavicipitaceae</taxon>
        <taxon>Hypocrella</taxon>
    </lineage>
</organism>
<feature type="non-terminal residue" evidence="4">
    <location>
        <position position="696"/>
    </location>
</feature>
<reference evidence="4" key="1">
    <citation type="journal article" date="2016" name="BMC Genomics">
        <title>Genome sequence and comparative analysis of clavicipitaceous insect-pathogenic fungus Aschersonia badia with Metarhizium spp.</title>
        <authorList>
            <person name="Agrawal Y."/>
            <person name="Narwani T."/>
            <person name="Subramanian S."/>
        </authorList>
    </citation>
    <scope>NUCLEOTIDE SEQUENCE</scope>
    <source>
        <strain evidence="4">MTCC 10142</strain>
    </source>
</reference>
<feature type="transmembrane region" description="Helical" evidence="2">
    <location>
        <begin position="17"/>
        <end position="34"/>
    </location>
</feature>
<feature type="region of interest" description="Disordered" evidence="1">
    <location>
        <begin position="44"/>
        <end position="134"/>
    </location>
</feature>
<evidence type="ECO:0000256" key="2">
    <source>
        <dbReference type="SAM" id="Phobius"/>
    </source>
</evidence>
<keyword evidence="2" id="KW-1133">Transmembrane helix</keyword>
<protein>
    <recommendedName>
        <fullName evidence="3">Glycosyl transferase CAP10 domain-containing protein</fullName>
    </recommendedName>
</protein>
<keyword evidence="2" id="KW-0812">Transmembrane</keyword>
<feature type="domain" description="Glycosyl transferase CAP10" evidence="3">
    <location>
        <begin position="383"/>
        <end position="672"/>
    </location>
</feature>
<feature type="region of interest" description="Disordered" evidence="1">
    <location>
        <begin position="149"/>
        <end position="172"/>
    </location>
</feature>
<name>A0A173GNF5_9HYPO</name>